<keyword evidence="14" id="KW-1185">Reference proteome</keyword>
<comment type="subcellular location">
    <subcellularLocation>
        <location evidence="1">Endoplasmic reticulum membrane</location>
        <topology evidence="1">Single-pass type I membrane protein</topology>
    </subcellularLocation>
</comment>
<evidence type="ECO:0000256" key="4">
    <source>
        <dbReference type="ARBA" id="ARBA00022692"/>
    </source>
</evidence>
<dbReference type="EMBL" id="ML004436">
    <property type="protein sequence ID" value="RKP31864.1"/>
    <property type="molecule type" value="Genomic_DNA"/>
</dbReference>
<feature type="chain" id="PRO_5020857113" description="ER membrane protein complex subunit 1" evidence="11">
    <location>
        <begin position="20"/>
        <end position="828"/>
    </location>
</feature>
<evidence type="ECO:0000256" key="5">
    <source>
        <dbReference type="ARBA" id="ARBA00022729"/>
    </source>
</evidence>
<dbReference type="Pfam" id="PF07774">
    <property type="entry name" value="EMC1_C"/>
    <property type="match status" value="1"/>
</dbReference>
<name>A0A4P9ZFQ8_9ASCO</name>
<dbReference type="InterPro" id="IPR026895">
    <property type="entry name" value="EMC1"/>
</dbReference>
<evidence type="ECO:0000256" key="1">
    <source>
        <dbReference type="ARBA" id="ARBA00004115"/>
    </source>
</evidence>
<evidence type="ECO:0000256" key="2">
    <source>
        <dbReference type="ARBA" id="ARBA00007904"/>
    </source>
</evidence>
<dbReference type="OrthoDB" id="28092at2759"/>
<dbReference type="GO" id="GO:0034975">
    <property type="term" value="P:protein folding in endoplasmic reticulum"/>
    <property type="evidence" value="ECO:0007669"/>
    <property type="project" value="TreeGrafter"/>
</dbReference>
<feature type="transmembrane region" description="Helical" evidence="10">
    <location>
        <begin position="797"/>
        <end position="817"/>
    </location>
</feature>
<keyword evidence="6" id="KW-0256">Endoplasmic reticulum</keyword>
<comment type="similarity">
    <text evidence="2">Belongs to the EMC1 family.</text>
</comment>
<dbReference type="PANTHER" id="PTHR21573">
    <property type="entry name" value="ER MEMBRANE PROTEIN COMPLEX SUBUNIT 1"/>
    <property type="match status" value="1"/>
</dbReference>
<keyword evidence="7 10" id="KW-1133">Transmembrane helix</keyword>
<reference evidence="14" key="1">
    <citation type="journal article" date="2018" name="Nat. Microbiol.">
        <title>Leveraging single-cell genomics to expand the fungal tree of life.</title>
        <authorList>
            <person name="Ahrendt S.R."/>
            <person name="Quandt C.A."/>
            <person name="Ciobanu D."/>
            <person name="Clum A."/>
            <person name="Salamov A."/>
            <person name="Andreopoulos B."/>
            <person name="Cheng J.F."/>
            <person name="Woyke T."/>
            <person name="Pelin A."/>
            <person name="Henrissat B."/>
            <person name="Reynolds N.K."/>
            <person name="Benny G.L."/>
            <person name="Smith M.E."/>
            <person name="James T.Y."/>
            <person name="Grigoriev I.V."/>
        </authorList>
    </citation>
    <scope>NUCLEOTIDE SEQUENCE [LARGE SCALE GENOMIC DNA]</scope>
    <source>
        <strain evidence="14">Baker2002</strain>
    </source>
</reference>
<proteinExistence type="inferred from homology"/>
<evidence type="ECO:0000256" key="6">
    <source>
        <dbReference type="ARBA" id="ARBA00022824"/>
    </source>
</evidence>
<evidence type="ECO:0000256" key="10">
    <source>
        <dbReference type="SAM" id="Phobius"/>
    </source>
</evidence>
<evidence type="ECO:0000256" key="7">
    <source>
        <dbReference type="ARBA" id="ARBA00022989"/>
    </source>
</evidence>
<evidence type="ECO:0000256" key="9">
    <source>
        <dbReference type="ARBA" id="ARBA00023180"/>
    </source>
</evidence>
<feature type="signal peptide" evidence="11">
    <location>
        <begin position="1"/>
        <end position="19"/>
    </location>
</feature>
<feature type="domain" description="ER membrane protein complex subunit 1 C-terminal" evidence="12">
    <location>
        <begin position="615"/>
        <end position="826"/>
    </location>
</feature>
<dbReference type="InterPro" id="IPR011678">
    <property type="entry name" value="EMC1_C"/>
</dbReference>
<keyword evidence="4 10" id="KW-0812">Transmembrane</keyword>
<evidence type="ECO:0000313" key="14">
    <source>
        <dbReference type="Proteomes" id="UP000268321"/>
    </source>
</evidence>
<dbReference type="Proteomes" id="UP000268321">
    <property type="component" value="Unassembled WGS sequence"/>
</dbReference>
<evidence type="ECO:0000259" key="12">
    <source>
        <dbReference type="Pfam" id="PF07774"/>
    </source>
</evidence>
<protein>
    <recommendedName>
        <fullName evidence="3">ER membrane protein complex subunit 1</fullName>
    </recommendedName>
</protein>
<dbReference type="AlphaFoldDB" id="A0A4P9ZFQ8"/>
<sequence>MRPHNWALVILFLLLAVHGIHLDVAFNRDWVSYPSNLHSPIRLWKTTLGISNDAVYSLNDRNELQYFVNLTLHEGSAFQVVGLYIVTYSSSNEKVSFHRVSNGVFVDSVLLESPPVLIKYTEGGIWLLQKDRQLALWNELSLATLGSLPHEHFDVFQYDEPYMTSGGSLFKVFEGKLQELETDTQLKSLLSMTIVSPSLPLSENFFCVFSNGLYVFKYDTKLNQLLSRLVLEEELKFWSFAENQLHVSTLEGAVRLNALFLVGNEDFASSPERNITVQDKISLIYRAVSMIANAPKDPSDTERYFGIPEFRVEEIDTFKPTESYSATGKAILVVKPLPIADIEMVHHMEHDLQSSALARFISRCITHLSHFGEYAITFWKPYLSDQCLSRDEEFHIGSLLIYLDKERNVLVAKNVRDGTLFWTFQLPLFGELLEFVPFGEQLALISEKSYLKINTRNGSLVSQTDFSHPVSKIFQFSSDDSEPCIGVKEGSTYKVLDCEKKPLNPYLVDQNKNTLQAFKLANESLLPTWEYGDDNENIIAVQKNHEKVLNAVGIARYDKSILYKFLNPNLAAVVTSRGEDLRLTLLDGVLGRFYYSSVVTSEKTLIDSVQIVVRDNWAVLSYTVSGFSIEQRITIYDLFTDSKMAHQKEVSSFEEMLVNVSSKTYLFPEKIVALSATDSKFGITTKSILALTEGGSLVEIPKHILNSRRIDDRQMTQNDYLDDFRMSPYQPIIAKNALKILNHKHKLLIHSTDKILVLPTELESTAVVCMVNKLNDFCSVVQPSLSYDTLPKSFKKVTLLLTLAALLAGYVVSLPFVHSKRLNDKWLD</sequence>
<keyword evidence="5 11" id="KW-0732">Signal</keyword>
<organism evidence="13 14">
    <name type="scientific">Metschnikowia bicuspidata</name>
    <dbReference type="NCBI Taxonomy" id="27322"/>
    <lineage>
        <taxon>Eukaryota</taxon>
        <taxon>Fungi</taxon>
        <taxon>Dikarya</taxon>
        <taxon>Ascomycota</taxon>
        <taxon>Saccharomycotina</taxon>
        <taxon>Pichiomycetes</taxon>
        <taxon>Metschnikowiaceae</taxon>
        <taxon>Metschnikowia</taxon>
    </lineage>
</organism>
<evidence type="ECO:0000256" key="8">
    <source>
        <dbReference type="ARBA" id="ARBA00023136"/>
    </source>
</evidence>
<evidence type="ECO:0000313" key="13">
    <source>
        <dbReference type="EMBL" id="RKP31864.1"/>
    </source>
</evidence>
<accession>A0A4P9ZFQ8</accession>
<evidence type="ECO:0000256" key="11">
    <source>
        <dbReference type="SAM" id="SignalP"/>
    </source>
</evidence>
<evidence type="ECO:0000256" key="3">
    <source>
        <dbReference type="ARBA" id="ARBA00020824"/>
    </source>
</evidence>
<gene>
    <name evidence="13" type="ORF">METBISCDRAFT_21964</name>
</gene>
<dbReference type="GO" id="GO:0072546">
    <property type="term" value="C:EMC complex"/>
    <property type="evidence" value="ECO:0007669"/>
    <property type="project" value="InterPro"/>
</dbReference>
<keyword evidence="8 10" id="KW-0472">Membrane</keyword>
<keyword evidence="9" id="KW-0325">Glycoprotein</keyword>
<dbReference type="PANTHER" id="PTHR21573:SF0">
    <property type="entry name" value="ER MEMBRANE PROTEIN COMPLEX SUBUNIT 1"/>
    <property type="match status" value="1"/>
</dbReference>